<feature type="chain" id="PRO_5003948000" description="M23ase beta-sheet core domain-containing protein" evidence="2">
    <location>
        <begin position="18"/>
        <end position="383"/>
    </location>
</feature>
<organism evidence="4 5">
    <name type="scientific">Alcanivorax hongdengensis A-11-3</name>
    <dbReference type="NCBI Taxonomy" id="1177179"/>
    <lineage>
        <taxon>Bacteria</taxon>
        <taxon>Pseudomonadati</taxon>
        <taxon>Pseudomonadota</taxon>
        <taxon>Gammaproteobacteria</taxon>
        <taxon>Oceanospirillales</taxon>
        <taxon>Alcanivoracaceae</taxon>
        <taxon>Alcanivorax</taxon>
    </lineage>
</organism>
<dbReference type="InterPro" id="IPR016047">
    <property type="entry name" value="M23ase_b-sheet_dom"/>
</dbReference>
<dbReference type="PANTHER" id="PTHR21666:SF270">
    <property type="entry name" value="MUREIN HYDROLASE ACTIVATOR ENVC"/>
    <property type="match status" value="1"/>
</dbReference>
<evidence type="ECO:0000313" key="5">
    <source>
        <dbReference type="Proteomes" id="UP000010164"/>
    </source>
</evidence>
<dbReference type="Gene3D" id="6.10.250.3150">
    <property type="match status" value="1"/>
</dbReference>
<sequence>MKRLLLPLLLLPLLAPAAERATPAQLEKLKRQISELSQAQSQDLRERDKVQAELRDTELRIGRLTRQQRELNGKAEAARARLDTLRARQAELARDKQTQLEWLAKTVRASYEAGREERIKLLLNQQQPDQIARLLRYQEYYQKARSQQLHKLDGELTDLKAIAVKVDQARSELLDRRTAVQKHARELQAAQNQRQTMLASLNQSLDSRGSKLDQLKSNQQHLEKLLEDMQSSLRDIPANLGGKPFGKLAGKLPWPLEGRVTTGYHSRREGALRWEGVILRADSGTPVRAIHSGRVVFADWLRGYGLLTIVDHGDGYLTLYGYNQSLMRSVGEWVSAGDVLALAGNSGGNQTSGLYFEIRHRGKASNPTHWCSRRVTLPPLAKN</sequence>
<reference evidence="4 5" key="1">
    <citation type="journal article" date="2012" name="J. Bacteriol.">
        <title>Genome Sequence of the Alkane-Degrading Bacterium Alcanivorax hongdengensis Type Strain A-11-3.</title>
        <authorList>
            <person name="Lai Q."/>
            <person name="Shao Z."/>
        </authorList>
    </citation>
    <scope>NUCLEOTIDE SEQUENCE [LARGE SCALE GENOMIC DNA]</scope>
    <source>
        <strain evidence="4 5">A-11-3</strain>
    </source>
</reference>
<dbReference type="CDD" id="cd12797">
    <property type="entry name" value="M23_peptidase"/>
    <property type="match status" value="1"/>
</dbReference>
<dbReference type="Pfam" id="PF01551">
    <property type="entry name" value="Peptidase_M23"/>
    <property type="match status" value="1"/>
</dbReference>
<dbReference type="Proteomes" id="UP000010164">
    <property type="component" value="Unassembled WGS sequence"/>
</dbReference>
<dbReference type="FunFam" id="2.70.70.10:FF:000003">
    <property type="entry name" value="Murein hydrolase activator EnvC"/>
    <property type="match status" value="1"/>
</dbReference>
<evidence type="ECO:0000313" key="4">
    <source>
        <dbReference type="EMBL" id="EKF75410.1"/>
    </source>
</evidence>
<keyword evidence="2" id="KW-0732">Signal</keyword>
<evidence type="ECO:0000256" key="1">
    <source>
        <dbReference type="SAM" id="Coils"/>
    </source>
</evidence>
<dbReference type="GO" id="GO:0004222">
    <property type="term" value="F:metalloendopeptidase activity"/>
    <property type="evidence" value="ECO:0007669"/>
    <property type="project" value="TreeGrafter"/>
</dbReference>
<dbReference type="PATRIC" id="fig|1177179.3.peg.718"/>
<protein>
    <recommendedName>
        <fullName evidence="3">M23ase beta-sheet core domain-containing protein</fullName>
    </recommendedName>
</protein>
<evidence type="ECO:0000256" key="2">
    <source>
        <dbReference type="SAM" id="SignalP"/>
    </source>
</evidence>
<dbReference type="STRING" id="1177179.A11A3_03599"/>
<dbReference type="OrthoDB" id="9784703at2"/>
<feature type="domain" description="M23ase beta-sheet core" evidence="3">
    <location>
        <begin position="274"/>
        <end position="367"/>
    </location>
</feature>
<dbReference type="RefSeq" id="WP_008927906.1">
    <property type="nucleotide sequence ID" value="NZ_AMRJ01000003.1"/>
</dbReference>
<accession>L0WHW3</accession>
<feature type="signal peptide" evidence="2">
    <location>
        <begin position="1"/>
        <end position="17"/>
    </location>
</feature>
<feature type="coiled-coil region" evidence="1">
    <location>
        <begin position="180"/>
        <end position="232"/>
    </location>
</feature>
<feature type="coiled-coil region" evidence="1">
    <location>
        <begin position="26"/>
        <end position="95"/>
    </location>
</feature>
<dbReference type="InterPro" id="IPR050570">
    <property type="entry name" value="Cell_wall_metabolism_enzyme"/>
</dbReference>
<dbReference type="AlphaFoldDB" id="L0WHW3"/>
<keyword evidence="1" id="KW-0175">Coiled coil</keyword>
<dbReference type="SUPFAM" id="SSF51261">
    <property type="entry name" value="Duplicated hybrid motif"/>
    <property type="match status" value="1"/>
</dbReference>
<comment type="caution">
    <text evidence="4">The sequence shown here is derived from an EMBL/GenBank/DDBJ whole genome shotgun (WGS) entry which is preliminary data.</text>
</comment>
<dbReference type="InterPro" id="IPR011055">
    <property type="entry name" value="Dup_hybrid_motif"/>
</dbReference>
<keyword evidence="5" id="KW-1185">Reference proteome</keyword>
<dbReference type="EMBL" id="AMRJ01000003">
    <property type="protein sequence ID" value="EKF75410.1"/>
    <property type="molecule type" value="Genomic_DNA"/>
</dbReference>
<dbReference type="PANTHER" id="PTHR21666">
    <property type="entry name" value="PEPTIDASE-RELATED"/>
    <property type="match status" value="1"/>
</dbReference>
<name>L0WHW3_9GAMM</name>
<dbReference type="Gene3D" id="2.70.70.10">
    <property type="entry name" value="Glucose Permease (Domain IIA)"/>
    <property type="match status" value="1"/>
</dbReference>
<evidence type="ECO:0000259" key="3">
    <source>
        <dbReference type="Pfam" id="PF01551"/>
    </source>
</evidence>
<gene>
    <name evidence="4" type="ORF">A11A3_03599</name>
</gene>
<proteinExistence type="predicted"/>
<dbReference type="eggNOG" id="COG4942">
    <property type="taxonomic scope" value="Bacteria"/>
</dbReference>